<dbReference type="Pfam" id="PF15430">
    <property type="entry name" value="SVWC"/>
    <property type="match status" value="1"/>
</dbReference>
<evidence type="ECO:0000256" key="3">
    <source>
        <dbReference type="SAM" id="SignalP"/>
    </source>
</evidence>
<feature type="domain" description="Single" evidence="4">
    <location>
        <begin position="34"/>
        <end position="100"/>
    </location>
</feature>
<dbReference type="HOGENOM" id="CLU_158197_0_0_1"/>
<sequence>MKVFFVLSLVLGTIYASGVIYRGNAKHPDFPNQCYYKDGDKALNFDEVYRPIGECLKVKCRDDYVLGINYCSRYHVAPKCEEIKEDLMKPFPECCPKIKCLDKNGTEIIRDTTYDSEM</sequence>
<evidence type="ECO:0000256" key="2">
    <source>
        <dbReference type="ARBA" id="ARBA00022525"/>
    </source>
</evidence>
<evidence type="ECO:0000259" key="4">
    <source>
        <dbReference type="SMART" id="SM01318"/>
    </source>
</evidence>
<dbReference type="PANTHER" id="PTHR39957">
    <property type="entry name" value="AT09846P1-RELATED"/>
    <property type="match status" value="1"/>
</dbReference>
<evidence type="ECO:0000256" key="1">
    <source>
        <dbReference type="ARBA" id="ARBA00004613"/>
    </source>
</evidence>
<evidence type="ECO:0000313" key="6">
    <source>
        <dbReference type="Proteomes" id="UP000015102"/>
    </source>
</evidence>
<dbReference type="InterPro" id="IPR029277">
    <property type="entry name" value="SVWC_dom"/>
</dbReference>
<organism evidence="5 6">
    <name type="scientific">Megaselia scalaris</name>
    <name type="common">Humpbacked fly</name>
    <name type="synonym">Phora scalaris</name>
    <dbReference type="NCBI Taxonomy" id="36166"/>
    <lineage>
        <taxon>Eukaryota</taxon>
        <taxon>Metazoa</taxon>
        <taxon>Ecdysozoa</taxon>
        <taxon>Arthropoda</taxon>
        <taxon>Hexapoda</taxon>
        <taxon>Insecta</taxon>
        <taxon>Pterygota</taxon>
        <taxon>Neoptera</taxon>
        <taxon>Endopterygota</taxon>
        <taxon>Diptera</taxon>
        <taxon>Brachycera</taxon>
        <taxon>Muscomorpha</taxon>
        <taxon>Platypezoidea</taxon>
        <taxon>Phoridae</taxon>
        <taxon>Megaseliini</taxon>
        <taxon>Megaselia</taxon>
    </lineage>
</organism>
<protein>
    <recommendedName>
        <fullName evidence="4">Single domain-containing protein</fullName>
    </recommendedName>
</protein>
<name>T1GUP8_MEGSC</name>
<proteinExistence type="predicted"/>
<reference evidence="6" key="1">
    <citation type="submission" date="2013-02" db="EMBL/GenBank/DDBJ databases">
        <authorList>
            <person name="Hughes D."/>
        </authorList>
    </citation>
    <scope>NUCLEOTIDE SEQUENCE</scope>
    <source>
        <strain>Durham</strain>
        <strain evidence="6">NC isolate 2 -- Noor lab</strain>
    </source>
</reference>
<reference evidence="5" key="2">
    <citation type="submission" date="2015-06" db="UniProtKB">
        <authorList>
            <consortium name="EnsemblMetazoa"/>
        </authorList>
    </citation>
    <scope>IDENTIFICATION</scope>
</reference>
<feature type="signal peptide" evidence="3">
    <location>
        <begin position="1"/>
        <end position="16"/>
    </location>
</feature>
<dbReference type="EnsemblMetazoa" id="MESCA007466-RA">
    <property type="protein sequence ID" value="MESCA007466-PA"/>
    <property type="gene ID" value="MESCA007466"/>
</dbReference>
<dbReference type="InterPro" id="IPR053308">
    <property type="entry name" value="Vago-like"/>
</dbReference>
<accession>T1GUP8</accession>
<keyword evidence="6" id="KW-1185">Reference proteome</keyword>
<comment type="subcellular location">
    <subcellularLocation>
        <location evidence="1">Secreted</location>
    </subcellularLocation>
</comment>
<keyword evidence="2" id="KW-0964">Secreted</keyword>
<evidence type="ECO:0000313" key="5">
    <source>
        <dbReference type="EnsemblMetazoa" id="MESCA007466-PA"/>
    </source>
</evidence>
<dbReference type="SMART" id="SM01318">
    <property type="entry name" value="SVWC"/>
    <property type="match status" value="1"/>
</dbReference>
<dbReference type="Proteomes" id="UP000015102">
    <property type="component" value="Unassembled WGS sequence"/>
</dbReference>
<dbReference type="AlphaFoldDB" id="T1GUP8"/>
<dbReference type="PANTHER" id="PTHR39957:SF2">
    <property type="entry name" value="GEO11553P1"/>
    <property type="match status" value="1"/>
</dbReference>
<dbReference type="OMA" id="IGYCGRH"/>
<feature type="chain" id="PRO_5004588522" description="Single domain-containing protein" evidence="3">
    <location>
        <begin position="17"/>
        <end position="118"/>
    </location>
</feature>
<dbReference type="EMBL" id="CAQQ02394713">
    <property type="status" value="NOT_ANNOTATED_CDS"/>
    <property type="molecule type" value="Genomic_DNA"/>
</dbReference>
<keyword evidence="3" id="KW-0732">Signal</keyword>
<dbReference type="GO" id="GO:0005576">
    <property type="term" value="C:extracellular region"/>
    <property type="evidence" value="ECO:0007669"/>
    <property type="project" value="UniProtKB-SubCell"/>
</dbReference>